<gene>
    <name evidence="1" type="ORF">DFP99_0010</name>
</gene>
<keyword evidence="2" id="KW-1185">Reference proteome</keyword>
<dbReference type="GeneID" id="94545590"/>
<evidence type="ECO:0000313" key="2">
    <source>
        <dbReference type="Proteomes" id="UP000254912"/>
    </source>
</evidence>
<dbReference type="EMBL" id="QRAS01000001">
    <property type="protein sequence ID" value="RDL11592.1"/>
    <property type="molecule type" value="Genomic_DNA"/>
</dbReference>
<name>A0A288QSP5_9LACO</name>
<accession>A0A288QSP5</accession>
<dbReference type="KEGG" id="wso:WSWS_00381"/>
<organism evidence="1 2">
    <name type="scientific">Weissella soli</name>
    <dbReference type="NCBI Taxonomy" id="155866"/>
    <lineage>
        <taxon>Bacteria</taxon>
        <taxon>Bacillati</taxon>
        <taxon>Bacillota</taxon>
        <taxon>Bacilli</taxon>
        <taxon>Lactobacillales</taxon>
        <taxon>Lactobacillaceae</taxon>
        <taxon>Weissella</taxon>
    </lineage>
</organism>
<dbReference type="AlphaFoldDB" id="A0A288QSP5"/>
<evidence type="ECO:0000313" key="1">
    <source>
        <dbReference type="EMBL" id="RDL11592.1"/>
    </source>
</evidence>
<dbReference type="RefSeq" id="WP_070229667.1">
    <property type="nucleotide sequence ID" value="NZ_BJYO01000002.1"/>
</dbReference>
<sequence>MVESLNTRADLTTDGISFLGIGARYGKILIGDRAFEFFNEKNIQDYIQIPWSEVNYVQAQVSHNKIGRRFKFNTTIGELDFSSKDAGKILKGIREYIGNDKVVRAPTLWQRIKNLFLKLKFKLKRNKK</sequence>
<dbReference type="PIRSF" id="PIRSF021265">
    <property type="entry name" value="DUF956"/>
    <property type="match status" value="1"/>
</dbReference>
<dbReference type="InterPro" id="IPR010360">
    <property type="entry name" value="DUF956"/>
</dbReference>
<dbReference type="Pfam" id="PF06115">
    <property type="entry name" value="DUF956"/>
    <property type="match status" value="1"/>
</dbReference>
<dbReference type="Proteomes" id="UP000254912">
    <property type="component" value="Unassembled WGS sequence"/>
</dbReference>
<protein>
    <submittedName>
        <fullName evidence="1">Uncharacterized protein</fullName>
    </submittedName>
</protein>
<proteinExistence type="predicted"/>
<comment type="caution">
    <text evidence="1">The sequence shown here is derived from an EMBL/GenBank/DDBJ whole genome shotgun (WGS) entry which is preliminary data.</text>
</comment>
<reference evidence="1 2" key="1">
    <citation type="submission" date="2018-07" db="EMBL/GenBank/DDBJ databases">
        <title>Genomic Encyclopedia of Type Strains, Phase III (KMG-III): the genomes of soil and plant-associated and newly described type strains.</title>
        <authorList>
            <person name="Whitman W."/>
        </authorList>
    </citation>
    <scope>NUCLEOTIDE SEQUENCE [LARGE SCALE GENOMIC DNA]</scope>
    <source>
        <strain evidence="1 2">CECT 7031</strain>
    </source>
</reference>